<accession>A0ABY7AC62</accession>
<keyword evidence="1" id="KW-0560">Oxidoreductase</keyword>
<evidence type="ECO:0000313" key="3">
    <source>
        <dbReference type="EMBL" id="WAJ24161.1"/>
    </source>
</evidence>
<dbReference type="PANTHER" id="PTHR42949">
    <property type="entry name" value="ANAEROBIC GLYCEROL-3-PHOSPHATE DEHYDROGENASE SUBUNIT B"/>
    <property type="match status" value="1"/>
</dbReference>
<feature type="domain" description="FAD/NAD(P)-binding" evidence="2">
    <location>
        <begin position="4"/>
        <end position="304"/>
    </location>
</feature>
<dbReference type="Pfam" id="PF07992">
    <property type="entry name" value="Pyr_redox_2"/>
    <property type="match status" value="1"/>
</dbReference>
<dbReference type="RefSeq" id="WP_024837736.1">
    <property type="nucleotide sequence ID" value="NZ_CP113524.1"/>
</dbReference>
<dbReference type="PRINTS" id="PR00411">
    <property type="entry name" value="PNDRDTASEI"/>
</dbReference>
<dbReference type="PRINTS" id="PR00368">
    <property type="entry name" value="FADPNR"/>
</dbReference>
<organism evidence="3 4">
    <name type="scientific">Lacrimispora xylanolytica</name>
    <dbReference type="NCBI Taxonomy" id="29375"/>
    <lineage>
        <taxon>Bacteria</taxon>
        <taxon>Bacillati</taxon>
        <taxon>Bacillota</taxon>
        <taxon>Clostridia</taxon>
        <taxon>Lachnospirales</taxon>
        <taxon>Lachnospiraceae</taxon>
        <taxon>Lacrimispora</taxon>
    </lineage>
</organism>
<protein>
    <submittedName>
        <fullName evidence="3">FAD-dependent oxidoreductase</fullName>
    </submittedName>
</protein>
<dbReference type="PANTHER" id="PTHR42949:SF3">
    <property type="entry name" value="ANAEROBIC GLYCEROL-3-PHOSPHATE DEHYDROGENASE SUBUNIT B"/>
    <property type="match status" value="1"/>
</dbReference>
<evidence type="ECO:0000256" key="1">
    <source>
        <dbReference type="ARBA" id="ARBA00023002"/>
    </source>
</evidence>
<gene>
    <name evidence="3" type="ORF">OW255_01135</name>
</gene>
<dbReference type="SUPFAM" id="SSF51905">
    <property type="entry name" value="FAD/NAD(P)-binding domain"/>
    <property type="match status" value="1"/>
</dbReference>
<evidence type="ECO:0000259" key="2">
    <source>
        <dbReference type="Pfam" id="PF07992"/>
    </source>
</evidence>
<reference evidence="3" key="1">
    <citation type="submission" date="2022-11" db="EMBL/GenBank/DDBJ databases">
        <title>Lacrimispora xylanolytica sy1, complete genome.</title>
        <authorList>
            <person name="Choi S."/>
        </authorList>
    </citation>
    <scope>NUCLEOTIDE SEQUENCE</scope>
    <source>
        <strain evidence="3">Sy1</strain>
    </source>
</reference>
<dbReference type="Proteomes" id="UP001163115">
    <property type="component" value="Chromosome"/>
</dbReference>
<dbReference type="InterPro" id="IPR051691">
    <property type="entry name" value="Metab_Enz_Cyan_OpOx_G3PDH"/>
</dbReference>
<sequence length="420" mass="45984">MREHDIVIIGGGPAGLAAAVAARKEGIKDILILERDGVLGGILNQCIHNGFGLHTFKEELTGPEYAARFIDMVEAENIPYLLNTMVLDINKDKEVTLINREEGLTVIKARAIILAMGCRERPRGALNIPGYRPAGIYSAGTAQRFVNMEGKTVGKEVVILGSGDIGLIMARRMTLEGAKVKVVAELMPYSGGLKRNIVQCLDDYGIPLKLSHTIVDIQGKERVTGVTLAKVDENRRPIPGTEETISCDTLLLSVGLLPENELSRSAGVDLNPVTSGPLVDDSLETSTEGIFACGNVLHVHDLVDYVSEEAAMAGVSAASFVTVGQRTRTDFVEIAAEQGVRYTVPQRLDIEHMKDQITVRFRVADVYKDRYISVYYDGKRVSHKKKRVLAPGEMEQVIIKKESLSEFPELKKIVICTEVE</sequence>
<dbReference type="EMBL" id="CP113524">
    <property type="protein sequence ID" value="WAJ24161.1"/>
    <property type="molecule type" value="Genomic_DNA"/>
</dbReference>
<evidence type="ECO:0000313" key="4">
    <source>
        <dbReference type="Proteomes" id="UP001163115"/>
    </source>
</evidence>
<name>A0ABY7AC62_9FIRM</name>
<dbReference type="Gene3D" id="3.50.50.60">
    <property type="entry name" value="FAD/NAD(P)-binding domain"/>
    <property type="match status" value="2"/>
</dbReference>
<dbReference type="InterPro" id="IPR023753">
    <property type="entry name" value="FAD/NAD-binding_dom"/>
</dbReference>
<keyword evidence="4" id="KW-1185">Reference proteome</keyword>
<dbReference type="InterPro" id="IPR036188">
    <property type="entry name" value="FAD/NAD-bd_sf"/>
</dbReference>
<proteinExistence type="predicted"/>